<feature type="transmembrane region" description="Helical" evidence="1">
    <location>
        <begin position="26"/>
        <end position="45"/>
    </location>
</feature>
<keyword evidence="1" id="KW-0812">Transmembrane</keyword>
<name>A0A0D2FE85_9EURO</name>
<evidence type="ECO:0000313" key="2">
    <source>
        <dbReference type="EMBL" id="KIW65160.1"/>
    </source>
</evidence>
<organism evidence="2 3">
    <name type="scientific">Phialophora macrospora</name>
    <dbReference type="NCBI Taxonomy" id="1851006"/>
    <lineage>
        <taxon>Eukaryota</taxon>
        <taxon>Fungi</taxon>
        <taxon>Dikarya</taxon>
        <taxon>Ascomycota</taxon>
        <taxon>Pezizomycotina</taxon>
        <taxon>Eurotiomycetes</taxon>
        <taxon>Chaetothyriomycetidae</taxon>
        <taxon>Chaetothyriales</taxon>
        <taxon>Herpotrichiellaceae</taxon>
        <taxon>Phialophora</taxon>
    </lineage>
</organism>
<evidence type="ECO:0000313" key="3">
    <source>
        <dbReference type="Proteomes" id="UP000054266"/>
    </source>
</evidence>
<protein>
    <submittedName>
        <fullName evidence="2">Uncharacterized protein</fullName>
    </submittedName>
</protein>
<feature type="transmembrane region" description="Helical" evidence="1">
    <location>
        <begin position="66"/>
        <end position="87"/>
    </location>
</feature>
<gene>
    <name evidence="2" type="ORF">PV04_07441</name>
</gene>
<keyword evidence="1" id="KW-0472">Membrane</keyword>
<reference evidence="2 3" key="1">
    <citation type="submission" date="2015-01" db="EMBL/GenBank/DDBJ databases">
        <title>The Genome Sequence of Capronia semiimmersa CBS27337.</title>
        <authorList>
            <consortium name="The Broad Institute Genomics Platform"/>
            <person name="Cuomo C."/>
            <person name="de Hoog S."/>
            <person name="Gorbushina A."/>
            <person name="Stielow B."/>
            <person name="Teixiera M."/>
            <person name="Abouelleil A."/>
            <person name="Chapman S.B."/>
            <person name="Priest M."/>
            <person name="Young S.K."/>
            <person name="Wortman J."/>
            <person name="Nusbaum C."/>
            <person name="Birren B."/>
        </authorList>
    </citation>
    <scope>NUCLEOTIDE SEQUENCE [LARGE SCALE GENOMIC DNA]</scope>
    <source>
        <strain evidence="2 3">CBS 27337</strain>
    </source>
</reference>
<keyword evidence="3" id="KW-1185">Reference proteome</keyword>
<accession>A0A0D2FE85</accession>
<feature type="transmembrane region" description="Helical" evidence="1">
    <location>
        <begin position="183"/>
        <end position="203"/>
    </location>
</feature>
<sequence>MSDLNCMPQGLVDRAGLTNCPTTHKLLTSLAIFNAEVALLSLIFGHERVRKLVSKVSCFPTTSWTPFAAIVTTIISIIAMLAATYLLRNNGFRPDPFMLFGFWTMRPRATSFTLIFFVIARVCFGQKGSQNSYLWSMKDHVVEDTLLNVFSLPFALWYILHRPDSLAAGLCSDDSSYIRFWDSFYAIASAGGIAALLLVVMLGHACSSDRKKISYDPMAFASRYSGTASEPLSHFWKFVFFIGGINMLAVFATSWVIWSTFVTNAGTDFCPGSVVGEGIAWGVALFLNALVRPILGGPSSS</sequence>
<dbReference type="AlphaFoldDB" id="A0A0D2FE85"/>
<dbReference type="Proteomes" id="UP000054266">
    <property type="component" value="Unassembled WGS sequence"/>
</dbReference>
<feature type="transmembrane region" description="Helical" evidence="1">
    <location>
        <begin position="278"/>
        <end position="295"/>
    </location>
</feature>
<feature type="transmembrane region" description="Helical" evidence="1">
    <location>
        <begin position="238"/>
        <end position="258"/>
    </location>
</feature>
<feature type="transmembrane region" description="Helical" evidence="1">
    <location>
        <begin position="107"/>
        <end position="124"/>
    </location>
</feature>
<keyword evidence="1" id="KW-1133">Transmembrane helix</keyword>
<proteinExistence type="predicted"/>
<evidence type="ECO:0000256" key="1">
    <source>
        <dbReference type="SAM" id="Phobius"/>
    </source>
</evidence>
<dbReference type="EMBL" id="KN846960">
    <property type="protein sequence ID" value="KIW65160.1"/>
    <property type="molecule type" value="Genomic_DNA"/>
</dbReference>
<dbReference type="HOGENOM" id="CLU_080480_0_0_1"/>